<dbReference type="Gene3D" id="3.50.50.60">
    <property type="entry name" value="FAD/NAD(P)-binding domain"/>
    <property type="match status" value="2"/>
</dbReference>
<evidence type="ECO:0000256" key="8">
    <source>
        <dbReference type="ARBA" id="ARBA00023004"/>
    </source>
</evidence>
<dbReference type="PANTHER" id="PTHR43557">
    <property type="entry name" value="APOPTOSIS-INDUCING FACTOR 1"/>
    <property type="match status" value="1"/>
</dbReference>
<dbReference type="InterPro" id="IPR036922">
    <property type="entry name" value="Rieske_2Fe-2S_sf"/>
</dbReference>
<keyword evidence="7" id="KW-0560">Oxidoreductase</keyword>
<dbReference type="GO" id="GO:0005737">
    <property type="term" value="C:cytoplasm"/>
    <property type="evidence" value="ECO:0007669"/>
    <property type="project" value="TreeGrafter"/>
</dbReference>
<name>A0A6B2L1K3_9EUKA</name>
<keyword evidence="9" id="KW-0411">Iron-sulfur</keyword>
<dbReference type="PROSITE" id="PS51296">
    <property type="entry name" value="RIESKE"/>
    <property type="match status" value="1"/>
</dbReference>
<proteinExistence type="inferred from homology"/>
<dbReference type="Pfam" id="PF00355">
    <property type="entry name" value="Rieske"/>
    <property type="match status" value="1"/>
</dbReference>
<dbReference type="Pfam" id="PF14759">
    <property type="entry name" value="Reductase_C"/>
    <property type="match status" value="1"/>
</dbReference>
<protein>
    <recommendedName>
        <fullName evidence="10">Rieske domain-containing protein</fullName>
    </recommendedName>
</protein>
<dbReference type="SUPFAM" id="SSF55424">
    <property type="entry name" value="FAD/NAD-linked reductases, dimerisation (C-terminal) domain"/>
    <property type="match status" value="1"/>
</dbReference>
<dbReference type="InterPro" id="IPR023753">
    <property type="entry name" value="FAD/NAD-binding_dom"/>
</dbReference>
<evidence type="ECO:0000256" key="2">
    <source>
        <dbReference type="ARBA" id="ARBA00006442"/>
    </source>
</evidence>
<evidence type="ECO:0000313" key="11">
    <source>
        <dbReference type="EMBL" id="NDV30775.1"/>
    </source>
</evidence>
<organism evidence="11">
    <name type="scientific">Arcella intermedia</name>
    <dbReference type="NCBI Taxonomy" id="1963864"/>
    <lineage>
        <taxon>Eukaryota</taxon>
        <taxon>Amoebozoa</taxon>
        <taxon>Tubulinea</taxon>
        <taxon>Elardia</taxon>
        <taxon>Arcellinida</taxon>
        <taxon>Sphaerothecina</taxon>
        <taxon>Arcellidae</taxon>
        <taxon>Arcella</taxon>
    </lineage>
</organism>
<dbReference type="PANTHER" id="PTHR43557:SF2">
    <property type="entry name" value="RIESKE DOMAIN-CONTAINING PROTEIN-RELATED"/>
    <property type="match status" value="1"/>
</dbReference>
<keyword evidence="3" id="KW-0285">Flavoprotein</keyword>
<keyword evidence="8" id="KW-0408">Iron</keyword>
<evidence type="ECO:0000256" key="4">
    <source>
        <dbReference type="ARBA" id="ARBA00022714"/>
    </source>
</evidence>
<evidence type="ECO:0000256" key="3">
    <source>
        <dbReference type="ARBA" id="ARBA00022630"/>
    </source>
</evidence>
<dbReference type="Gene3D" id="3.30.390.30">
    <property type="match status" value="1"/>
</dbReference>
<feature type="domain" description="Rieske" evidence="10">
    <location>
        <begin position="1"/>
        <end position="86"/>
    </location>
</feature>
<keyword evidence="6" id="KW-0274">FAD</keyword>
<dbReference type="InterPro" id="IPR036188">
    <property type="entry name" value="FAD/NAD-bd_sf"/>
</dbReference>
<evidence type="ECO:0000256" key="1">
    <source>
        <dbReference type="ARBA" id="ARBA00001974"/>
    </source>
</evidence>
<dbReference type="InterPro" id="IPR050446">
    <property type="entry name" value="FAD-oxidoreductase/Apoptosis"/>
</dbReference>
<dbReference type="GO" id="GO:0016651">
    <property type="term" value="F:oxidoreductase activity, acting on NAD(P)H"/>
    <property type="evidence" value="ECO:0007669"/>
    <property type="project" value="TreeGrafter"/>
</dbReference>
<keyword evidence="4" id="KW-0001">2Fe-2S</keyword>
<dbReference type="PRINTS" id="PR00469">
    <property type="entry name" value="PNDRDTASEII"/>
</dbReference>
<evidence type="ECO:0000256" key="9">
    <source>
        <dbReference type="ARBA" id="ARBA00023014"/>
    </source>
</evidence>
<dbReference type="PRINTS" id="PR00368">
    <property type="entry name" value="FADPNR"/>
</dbReference>
<accession>A0A6B2L1K3</accession>
<dbReference type="SUPFAM" id="SSF51905">
    <property type="entry name" value="FAD/NAD(P)-binding domain"/>
    <property type="match status" value="1"/>
</dbReference>
<dbReference type="InterPro" id="IPR028202">
    <property type="entry name" value="Reductase_C"/>
</dbReference>
<dbReference type="InterPro" id="IPR016156">
    <property type="entry name" value="FAD/NAD-linked_Rdtase_dimer_sf"/>
</dbReference>
<keyword evidence="5" id="KW-0479">Metal-binding</keyword>
<evidence type="ECO:0000256" key="6">
    <source>
        <dbReference type="ARBA" id="ARBA00022827"/>
    </source>
</evidence>
<dbReference type="GO" id="GO:0051537">
    <property type="term" value="F:2 iron, 2 sulfur cluster binding"/>
    <property type="evidence" value="ECO:0007669"/>
    <property type="project" value="UniProtKB-KW"/>
</dbReference>
<dbReference type="AlphaFoldDB" id="A0A6B2L1K3"/>
<evidence type="ECO:0000256" key="5">
    <source>
        <dbReference type="ARBA" id="ARBA00022723"/>
    </source>
</evidence>
<dbReference type="Pfam" id="PF07992">
    <property type="entry name" value="Pyr_redox_2"/>
    <property type="match status" value="1"/>
</dbReference>
<comment type="similarity">
    <text evidence="2">Belongs to the FAD-dependent oxidoreductase family.</text>
</comment>
<dbReference type="SUPFAM" id="SSF50022">
    <property type="entry name" value="ISP domain"/>
    <property type="match status" value="1"/>
</dbReference>
<dbReference type="InterPro" id="IPR017941">
    <property type="entry name" value="Rieske_2Fe-2S"/>
</dbReference>
<evidence type="ECO:0000256" key="7">
    <source>
        <dbReference type="ARBA" id="ARBA00023002"/>
    </source>
</evidence>
<dbReference type="Gene3D" id="2.102.10.10">
    <property type="entry name" value="Rieske [2Fe-2S] iron-sulphur domain"/>
    <property type="match status" value="1"/>
</dbReference>
<reference evidence="11" key="1">
    <citation type="journal article" date="2020" name="J. Eukaryot. Microbiol.">
        <title>De novo Sequencing, Assembly and Annotation of the Transcriptome for the Free-Living Testate Amoeba Arcella intermedia.</title>
        <authorList>
            <person name="Ribeiro G.M."/>
            <person name="Porfirio-Sousa A.L."/>
            <person name="Maurer-Alcala X.X."/>
            <person name="Katz L.A."/>
            <person name="Lahr D.J.G."/>
        </authorList>
    </citation>
    <scope>NUCLEOTIDE SEQUENCE</scope>
</reference>
<evidence type="ECO:0000259" key="10">
    <source>
        <dbReference type="PROSITE" id="PS51296"/>
    </source>
</evidence>
<dbReference type="GO" id="GO:0046872">
    <property type="term" value="F:metal ion binding"/>
    <property type="evidence" value="ECO:0007669"/>
    <property type="project" value="UniProtKB-KW"/>
</dbReference>
<sequence length="532" mass="58303">MLKECTLGALDKKVLLVKEGDQINAFGAKCSHAKALLKTGTYFRGRVRCSLHGACFSVKTGDIEDYPACDGLPVFPVRVENGKVLVTIHNEADLQKSAVTKKMAKLDSNDKRVFVIIGGGPAGATAAETLRAEGFTGRVVLINKEKHLAYDRTKYSKIMNSPLDKTLLRNEEFYKNNDIECLLGAEVVDLNPETKTVQLESGKSIQFDQVLIATGADCQRLAFIPGYDGANVHVLRTHEDGHRIWNESKGKNVLIVGSSFIGMEVASCIVDHCKVTVIGMEPVPFERVLGKDVGALMQKYHEAKGVKFILNAICKEFVRKGDTVVSVILKDGTQIDDVDMIVLGAGVVPATGFLKHPSVQLGRDKSVLVDKYLSTGLEGVWAAGDLARYPFSMLEDELVRIEHYGMAQTQGAIAAKNMLAGGPKYPCNNVPFFWTSQYGKSVRYCGHALSYNEVILDNLDSDVSSKNFGYVAYYVHKEKVLAVCSMNRDPIVAQVAELMNADIPIYADELKKYISADGTADQLIKKKLTSTF</sequence>
<comment type="cofactor">
    <cofactor evidence="1">
        <name>FAD</name>
        <dbReference type="ChEBI" id="CHEBI:57692"/>
    </cofactor>
</comment>
<dbReference type="EMBL" id="GIBP01001806">
    <property type="protein sequence ID" value="NDV30775.1"/>
    <property type="molecule type" value="Transcribed_RNA"/>
</dbReference>